<dbReference type="InterPro" id="IPR001910">
    <property type="entry name" value="Inosine/uridine_hydrolase_dom"/>
</dbReference>
<sequence>MENIILDCDPGHDDAIAMIMAIASSKINVLAVTTSAGNQPYRQTLRNAMSLLTLMKKRDIPVAYGNRKPLVRDLIPGITMHGITGLDGAELPNPDFSPRKENAVELMNSIISDHPRNITLVVTGPCTNVALLLSVHPEIKSLIKKIVILGGGMGVGNIGLTEEFNMAVDPEAAKIVMESGIPITLAPLNVGFEAQLLDSDIENISKIKNNDVAKAVTGLISTYRLSFDLISRDFEGVPLYDPCTIAWLIDPEKFSSRFCNVEIETKGELTTGETVIDYYNVSKRKPNAEVLFHINQKWFANLIIESIKKFQLQ</sequence>
<comment type="caution">
    <text evidence="4">The sequence shown here is derived from an EMBL/GenBank/DDBJ whole genome shotgun (WGS) entry which is preliminary data.</text>
</comment>
<evidence type="ECO:0000313" key="4">
    <source>
        <dbReference type="EMBL" id="MFC6323864.1"/>
    </source>
</evidence>
<dbReference type="PANTHER" id="PTHR12304">
    <property type="entry name" value="INOSINE-URIDINE PREFERRING NUCLEOSIDE HYDROLASE"/>
    <property type="match status" value="1"/>
</dbReference>
<evidence type="ECO:0000313" key="5">
    <source>
        <dbReference type="Proteomes" id="UP001596186"/>
    </source>
</evidence>
<evidence type="ECO:0000256" key="2">
    <source>
        <dbReference type="ARBA" id="ARBA00023295"/>
    </source>
</evidence>
<organism evidence="4 5">
    <name type="scientific">Companilactobacillus baiquanensis</name>
    <dbReference type="NCBI Taxonomy" id="2486005"/>
    <lineage>
        <taxon>Bacteria</taxon>
        <taxon>Bacillati</taxon>
        <taxon>Bacillota</taxon>
        <taxon>Bacilli</taxon>
        <taxon>Lactobacillales</taxon>
        <taxon>Lactobacillaceae</taxon>
        <taxon>Companilactobacillus</taxon>
    </lineage>
</organism>
<keyword evidence="2" id="KW-0326">Glycosidase</keyword>
<reference evidence="5" key="1">
    <citation type="journal article" date="2019" name="Int. J. Syst. Evol. Microbiol.">
        <title>The Global Catalogue of Microorganisms (GCM) 10K type strain sequencing project: providing services to taxonomists for standard genome sequencing and annotation.</title>
        <authorList>
            <consortium name="The Broad Institute Genomics Platform"/>
            <consortium name="The Broad Institute Genome Sequencing Center for Infectious Disease"/>
            <person name="Wu L."/>
            <person name="Ma J."/>
        </authorList>
    </citation>
    <scope>NUCLEOTIDE SEQUENCE [LARGE SCALE GENOMIC DNA]</scope>
    <source>
        <strain evidence="5">CCM 8895</strain>
    </source>
</reference>
<dbReference type="SUPFAM" id="SSF53590">
    <property type="entry name" value="Nucleoside hydrolase"/>
    <property type="match status" value="1"/>
</dbReference>
<evidence type="ECO:0000256" key="1">
    <source>
        <dbReference type="ARBA" id="ARBA00022801"/>
    </source>
</evidence>
<accession>A0ABW1UYH6</accession>
<dbReference type="RefSeq" id="WP_125592889.1">
    <property type="nucleotide sequence ID" value="NZ_JBHSSN010000015.1"/>
</dbReference>
<dbReference type="InterPro" id="IPR023186">
    <property type="entry name" value="IUNH"/>
</dbReference>
<dbReference type="InterPro" id="IPR015910">
    <property type="entry name" value="I/U_nuclsd_hydro_CS"/>
</dbReference>
<proteinExistence type="predicted"/>
<evidence type="ECO:0000259" key="3">
    <source>
        <dbReference type="Pfam" id="PF01156"/>
    </source>
</evidence>
<dbReference type="InterPro" id="IPR036452">
    <property type="entry name" value="Ribo_hydro-like"/>
</dbReference>
<keyword evidence="5" id="KW-1185">Reference proteome</keyword>
<dbReference type="CDD" id="cd02651">
    <property type="entry name" value="nuc_hydro_IU_UC_XIUA"/>
    <property type="match status" value="1"/>
</dbReference>
<dbReference type="EMBL" id="JBHSSN010000015">
    <property type="protein sequence ID" value="MFC6323864.1"/>
    <property type="molecule type" value="Genomic_DNA"/>
</dbReference>
<feature type="domain" description="Inosine/uridine-preferring nucleoside hydrolase" evidence="3">
    <location>
        <begin position="4"/>
        <end position="300"/>
    </location>
</feature>
<dbReference type="Gene3D" id="3.90.245.10">
    <property type="entry name" value="Ribonucleoside hydrolase-like"/>
    <property type="match status" value="1"/>
</dbReference>
<dbReference type="Pfam" id="PF01156">
    <property type="entry name" value="IU_nuc_hydro"/>
    <property type="match status" value="1"/>
</dbReference>
<dbReference type="PANTHER" id="PTHR12304:SF4">
    <property type="entry name" value="URIDINE NUCLEOSIDASE"/>
    <property type="match status" value="1"/>
</dbReference>
<name>A0ABW1UYH6_9LACO</name>
<gene>
    <name evidence="4" type="ORF">ACFP1F_08945</name>
</gene>
<dbReference type="Proteomes" id="UP001596186">
    <property type="component" value="Unassembled WGS sequence"/>
</dbReference>
<dbReference type="GO" id="GO:0016787">
    <property type="term" value="F:hydrolase activity"/>
    <property type="evidence" value="ECO:0007669"/>
    <property type="project" value="UniProtKB-KW"/>
</dbReference>
<dbReference type="PROSITE" id="PS01247">
    <property type="entry name" value="IUNH"/>
    <property type="match status" value="1"/>
</dbReference>
<protein>
    <submittedName>
        <fullName evidence="4">Nucleoside hydrolase</fullName>
    </submittedName>
</protein>
<keyword evidence="1 4" id="KW-0378">Hydrolase</keyword>